<dbReference type="AlphaFoldDB" id="A0A0M4NUA8"/>
<dbReference type="SMART" id="SM00463">
    <property type="entry name" value="SMR"/>
    <property type="match status" value="1"/>
</dbReference>
<dbReference type="EMBL" id="CP010552">
    <property type="protein sequence ID" value="ALE52869.1"/>
    <property type="molecule type" value="Genomic_DNA"/>
</dbReference>
<name>A0A0M4NUA8_9GAMM</name>
<dbReference type="InterPro" id="IPR036063">
    <property type="entry name" value="Smr_dom_sf"/>
</dbReference>
<evidence type="ECO:0000313" key="3">
    <source>
        <dbReference type="Proteomes" id="UP000058020"/>
    </source>
</evidence>
<feature type="domain" description="Smr" evidence="1">
    <location>
        <begin position="80"/>
        <end position="159"/>
    </location>
</feature>
<dbReference type="SUPFAM" id="SSF160443">
    <property type="entry name" value="SMR domain-like"/>
    <property type="match status" value="1"/>
</dbReference>
<dbReference type="Pfam" id="PF01713">
    <property type="entry name" value="Smr"/>
    <property type="match status" value="1"/>
</dbReference>
<proteinExistence type="predicted"/>
<sequence>MINDDDKQLFRASVDANAPIDKDSTRQVAHQANQPAFTAYSYITEARLNGSEIVAYAKGGLSPKIIKKMKRGDIGYTPTLDLHGQTVVEACESMSQFMHHHQHEEFVHIIHGKGYHSENGMSILKTQVVSFLSQHPQVLAFNSCPDKDGGTGAVFALLKH</sequence>
<dbReference type="RefSeq" id="WP_053951841.1">
    <property type="nucleotide sequence ID" value="NZ_CP010552.1"/>
</dbReference>
<dbReference type="Proteomes" id="UP000058020">
    <property type="component" value="Chromosome"/>
</dbReference>
<dbReference type="PANTHER" id="PTHR35562:SF2">
    <property type="entry name" value="DNA ENDONUCLEASE SMRA-RELATED"/>
    <property type="match status" value="1"/>
</dbReference>
<accession>A0A0M4NUA8</accession>
<dbReference type="PANTHER" id="PTHR35562">
    <property type="entry name" value="DNA ENDONUCLEASE SMRA-RELATED"/>
    <property type="match status" value="1"/>
</dbReference>
<protein>
    <recommendedName>
        <fullName evidence="1">Smr domain-containing protein</fullName>
    </recommendedName>
</protein>
<dbReference type="Gene3D" id="3.30.1370.110">
    <property type="match status" value="1"/>
</dbReference>
<dbReference type="GO" id="GO:0004520">
    <property type="term" value="F:DNA endonuclease activity"/>
    <property type="evidence" value="ECO:0007669"/>
    <property type="project" value="TreeGrafter"/>
</dbReference>
<organism evidence="2 3">
    <name type="scientific">Candidatus Thioglobus autotrophicus</name>
    <dbReference type="NCBI Taxonomy" id="1705394"/>
    <lineage>
        <taxon>Bacteria</taxon>
        <taxon>Pseudomonadati</taxon>
        <taxon>Pseudomonadota</taxon>
        <taxon>Gammaproteobacteria</taxon>
        <taxon>Candidatus Pseudothioglobaceae</taxon>
        <taxon>Candidatus Thioglobus</taxon>
    </lineage>
</organism>
<keyword evidence="3" id="KW-1185">Reference proteome</keyword>
<evidence type="ECO:0000259" key="1">
    <source>
        <dbReference type="PROSITE" id="PS50828"/>
    </source>
</evidence>
<dbReference type="KEGG" id="tho:SP60_06440"/>
<dbReference type="InterPro" id="IPR002625">
    <property type="entry name" value="Smr_dom"/>
</dbReference>
<dbReference type="PROSITE" id="PS50828">
    <property type="entry name" value="SMR"/>
    <property type="match status" value="1"/>
</dbReference>
<dbReference type="OrthoDB" id="9808881at2"/>
<gene>
    <name evidence="2" type="ORF">SP60_06440</name>
</gene>
<reference evidence="2 3" key="1">
    <citation type="journal article" date="2015" name="Genome Announc.">
        <title>Genome Sequence of 'Candidatus Thioglobus autotrophica' Strain EF1, a Chemoautotroph from the SUP05 Clade of Marine Gammaproteobacteria.</title>
        <authorList>
            <person name="Shah V."/>
            <person name="Morris R.M."/>
        </authorList>
    </citation>
    <scope>NUCLEOTIDE SEQUENCE [LARGE SCALE GENOMIC DNA]</scope>
    <source>
        <strain evidence="2 3">EF1</strain>
    </source>
</reference>
<evidence type="ECO:0000313" key="2">
    <source>
        <dbReference type="EMBL" id="ALE52869.1"/>
    </source>
</evidence>
<dbReference type="STRING" id="1705394.SP60_06440"/>